<dbReference type="Gene3D" id="3.40.50.720">
    <property type="entry name" value="NAD(P)-binding Rossmann-like Domain"/>
    <property type="match status" value="2"/>
</dbReference>
<sequence length="329" mass="35916">MKVLILGPKARYEAYMPEFVAQLPFETAYCSLDQSPQQAARENADAQILFTDPIVDVTGELMDLMPGLKLIQSEGVAYNRIDLEAARARNIFVCNNKGCNAASVAEHTVMLMLMALRHGITGHNALRAGRQREMKEAVMASNSPELGLSTVGLVGLGDIGTATARLLAPFGCKMYYYTAHRRLPQVEEELNVEYLPLEELVSRCDIVSLHCAVTPETTHMVDKALLDKFKPGAILVNTSRGLLVDSLAVRQALIDGRLGAIAMDVFEPEPTPADHPLVDLPLEVADRAIYSPHLGGNTGGSFHRAHTNMWTSAQLVLEGKRPNFIVNGL</sequence>
<dbReference type="PANTHER" id="PTHR10996">
    <property type="entry name" value="2-HYDROXYACID DEHYDROGENASE-RELATED"/>
    <property type="match status" value="1"/>
</dbReference>
<evidence type="ECO:0000256" key="3">
    <source>
        <dbReference type="ARBA" id="ARBA00023027"/>
    </source>
</evidence>
<feature type="domain" description="D-isomer specific 2-hydroxyacid dehydrogenase catalytic" evidence="5">
    <location>
        <begin position="26"/>
        <end position="327"/>
    </location>
</feature>
<evidence type="ECO:0000313" key="7">
    <source>
        <dbReference type="EMBL" id="MBC5722815.1"/>
    </source>
</evidence>
<organism evidence="7 8">
    <name type="scientific">Flintibacter hominis</name>
    <dbReference type="NCBI Taxonomy" id="2763048"/>
    <lineage>
        <taxon>Bacteria</taxon>
        <taxon>Bacillati</taxon>
        <taxon>Bacillota</taxon>
        <taxon>Clostridia</taxon>
        <taxon>Eubacteriales</taxon>
        <taxon>Flintibacter</taxon>
    </lineage>
</organism>
<dbReference type="Pfam" id="PF00389">
    <property type="entry name" value="2-Hacid_dh"/>
    <property type="match status" value="1"/>
</dbReference>
<dbReference type="InterPro" id="IPR006140">
    <property type="entry name" value="D-isomer_DH_NAD-bd"/>
</dbReference>
<dbReference type="AlphaFoldDB" id="A0A8J6IY60"/>
<evidence type="ECO:0000259" key="6">
    <source>
        <dbReference type="Pfam" id="PF02826"/>
    </source>
</evidence>
<dbReference type="GO" id="GO:0051287">
    <property type="term" value="F:NAD binding"/>
    <property type="evidence" value="ECO:0007669"/>
    <property type="project" value="InterPro"/>
</dbReference>
<reference evidence="7" key="1">
    <citation type="submission" date="2020-08" db="EMBL/GenBank/DDBJ databases">
        <title>Genome public.</title>
        <authorList>
            <person name="Liu C."/>
            <person name="Sun Q."/>
        </authorList>
    </citation>
    <scope>NUCLEOTIDE SEQUENCE</scope>
    <source>
        <strain evidence="7">NSJ-23</strain>
    </source>
</reference>
<dbReference type="InterPro" id="IPR006139">
    <property type="entry name" value="D-isomer_2_OHA_DH_cat_dom"/>
</dbReference>
<keyword evidence="3" id="KW-0520">NAD</keyword>
<keyword evidence="8" id="KW-1185">Reference proteome</keyword>
<evidence type="ECO:0000256" key="2">
    <source>
        <dbReference type="ARBA" id="ARBA00023002"/>
    </source>
</evidence>
<dbReference type="InterPro" id="IPR029753">
    <property type="entry name" value="D-isomer_DH_CS"/>
</dbReference>
<dbReference type="EMBL" id="JACOPO010000004">
    <property type="protein sequence ID" value="MBC5722815.1"/>
    <property type="molecule type" value="Genomic_DNA"/>
</dbReference>
<dbReference type="GO" id="GO:0005829">
    <property type="term" value="C:cytosol"/>
    <property type="evidence" value="ECO:0007669"/>
    <property type="project" value="TreeGrafter"/>
</dbReference>
<dbReference type="SUPFAM" id="SSF52283">
    <property type="entry name" value="Formate/glycerate dehydrogenase catalytic domain-like"/>
    <property type="match status" value="1"/>
</dbReference>
<name>A0A8J6IY60_9FIRM</name>
<dbReference type="SUPFAM" id="SSF51735">
    <property type="entry name" value="NAD(P)-binding Rossmann-fold domains"/>
    <property type="match status" value="1"/>
</dbReference>
<gene>
    <name evidence="7" type="ORF">H8S11_08325</name>
</gene>
<dbReference type="Pfam" id="PF02826">
    <property type="entry name" value="2-Hacid_dh_C"/>
    <property type="match status" value="1"/>
</dbReference>
<comment type="similarity">
    <text evidence="1 4">Belongs to the D-isomer specific 2-hydroxyacid dehydrogenase family.</text>
</comment>
<dbReference type="GO" id="GO:0016618">
    <property type="term" value="F:hydroxypyruvate reductase [NAD(P)H] activity"/>
    <property type="evidence" value="ECO:0007669"/>
    <property type="project" value="TreeGrafter"/>
</dbReference>
<dbReference type="Proteomes" id="UP000628736">
    <property type="component" value="Unassembled WGS sequence"/>
</dbReference>
<dbReference type="RefSeq" id="WP_186852813.1">
    <property type="nucleotide sequence ID" value="NZ_JACOPO010000004.1"/>
</dbReference>
<dbReference type="InterPro" id="IPR050223">
    <property type="entry name" value="D-isomer_2-hydroxyacid_DH"/>
</dbReference>
<feature type="domain" description="D-isomer specific 2-hydroxyacid dehydrogenase NAD-binding" evidence="6">
    <location>
        <begin position="109"/>
        <end position="295"/>
    </location>
</feature>
<evidence type="ECO:0000259" key="5">
    <source>
        <dbReference type="Pfam" id="PF00389"/>
    </source>
</evidence>
<evidence type="ECO:0000313" key="8">
    <source>
        <dbReference type="Proteomes" id="UP000628736"/>
    </source>
</evidence>
<proteinExistence type="inferred from homology"/>
<dbReference type="GO" id="GO:0030267">
    <property type="term" value="F:glyoxylate reductase (NADPH) activity"/>
    <property type="evidence" value="ECO:0007669"/>
    <property type="project" value="TreeGrafter"/>
</dbReference>
<comment type="caution">
    <text evidence="7">The sequence shown here is derived from an EMBL/GenBank/DDBJ whole genome shotgun (WGS) entry which is preliminary data.</text>
</comment>
<evidence type="ECO:0000256" key="1">
    <source>
        <dbReference type="ARBA" id="ARBA00005854"/>
    </source>
</evidence>
<keyword evidence="2 4" id="KW-0560">Oxidoreductase</keyword>
<dbReference type="InterPro" id="IPR036291">
    <property type="entry name" value="NAD(P)-bd_dom_sf"/>
</dbReference>
<accession>A0A8J6IY60</accession>
<evidence type="ECO:0000256" key="4">
    <source>
        <dbReference type="RuleBase" id="RU003719"/>
    </source>
</evidence>
<dbReference type="PROSITE" id="PS00671">
    <property type="entry name" value="D_2_HYDROXYACID_DH_3"/>
    <property type="match status" value="1"/>
</dbReference>
<dbReference type="PANTHER" id="PTHR10996:SF178">
    <property type="entry name" value="2-HYDROXYACID DEHYDROGENASE YGL185C-RELATED"/>
    <property type="match status" value="1"/>
</dbReference>
<protein>
    <submittedName>
        <fullName evidence="7">Hydroxyacid dehydrogenase</fullName>
    </submittedName>
</protein>